<dbReference type="EMBL" id="JAAXOX010000002">
    <property type="protein sequence ID" value="NKY21947.1"/>
    <property type="molecule type" value="Genomic_DNA"/>
</dbReference>
<evidence type="ECO:0000256" key="6">
    <source>
        <dbReference type="ARBA" id="ARBA00023136"/>
    </source>
</evidence>
<feature type="transmembrane region" description="Helical" evidence="8">
    <location>
        <begin position="287"/>
        <end position="317"/>
    </location>
</feature>
<evidence type="ECO:0000256" key="8">
    <source>
        <dbReference type="SAM" id="Phobius"/>
    </source>
</evidence>
<protein>
    <submittedName>
        <fullName evidence="11">ABC transporter permease</fullName>
    </submittedName>
</protein>
<dbReference type="RefSeq" id="WP_168629070.1">
    <property type="nucleotide sequence ID" value="NZ_BONL01000002.1"/>
</dbReference>
<evidence type="ECO:0000256" key="4">
    <source>
        <dbReference type="ARBA" id="ARBA00022692"/>
    </source>
</evidence>
<dbReference type="Pfam" id="PF02687">
    <property type="entry name" value="FtsX"/>
    <property type="match status" value="1"/>
</dbReference>
<organism evidence="11 12">
    <name type="scientific">Cellulomonas denverensis</name>
    <dbReference type="NCBI Taxonomy" id="264297"/>
    <lineage>
        <taxon>Bacteria</taxon>
        <taxon>Bacillati</taxon>
        <taxon>Actinomycetota</taxon>
        <taxon>Actinomycetes</taxon>
        <taxon>Micrococcales</taxon>
        <taxon>Cellulomonadaceae</taxon>
        <taxon>Cellulomonas</taxon>
    </lineage>
</organism>
<dbReference type="Pfam" id="PF12704">
    <property type="entry name" value="MacB_PCD"/>
    <property type="match status" value="1"/>
</dbReference>
<comment type="caution">
    <text evidence="11">The sequence shown here is derived from an EMBL/GenBank/DDBJ whole genome shotgun (WGS) entry which is preliminary data.</text>
</comment>
<keyword evidence="2" id="KW-0813">Transport</keyword>
<evidence type="ECO:0000313" key="12">
    <source>
        <dbReference type="Proteomes" id="UP000581206"/>
    </source>
</evidence>
<keyword evidence="5 8" id="KW-1133">Transmembrane helix</keyword>
<accession>A0A7X6KTG4</accession>
<dbReference type="Proteomes" id="UP000581206">
    <property type="component" value="Unassembled WGS sequence"/>
</dbReference>
<evidence type="ECO:0000256" key="7">
    <source>
        <dbReference type="ARBA" id="ARBA00038076"/>
    </source>
</evidence>
<keyword evidence="4 8" id="KW-0812">Transmembrane</keyword>
<comment type="subcellular location">
    <subcellularLocation>
        <location evidence="1">Cell membrane</location>
        <topology evidence="1">Multi-pass membrane protein</topology>
    </subcellularLocation>
</comment>
<evidence type="ECO:0000256" key="5">
    <source>
        <dbReference type="ARBA" id="ARBA00022989"/>
    </source>
</evidence>
<dbReference type="InterPro" id="IPR025857">
    <property type="entry name" value="MacB_PCD"/>
</dbReference>
<evidence type="ECO:0000259" key="10">
    <source>
        <dbReference type="Pfam" id="PF12704"/>
    </source>
</evidence>
<dbReference type="PANTHER" id="PTHR43738:SF1">
    <property type="entry name" value="HEMIN TRANSPORT SYSTEM PERMEASE PROTEIN HRTB-RELATED"/>
    <property type="match status" value="1"/>
</dbReference>
<gene>
    <name evidence="11" type="ORF">HGA03_04635</name>
</gene>
<evidence type="ECO:0000313" key="11">
    <source>
        <dbReference type="EMBL" id="NKY21947.1"/>
    </source>
</evidence>
<sequence length="356" mass="35814">MFVALRDLRYARGRFALISIVIAMVALLVTFLSSLTAGLAHASTSAVTGLPADRLAFGMPSPEDAVDFTSSRVTEEQWTGWATVPGVTAAEPLGVVTTRAGSDATTMAVTALGAEPGSSLVPGGAPGAGDVVLTRPAAEDLAVGTGDSLTLNGVTLTVGRIADRDDQLAHTPAVWLSLPDWQRVGAGGDAVATVVALRTDGSVDLAAADAEFGTSTVTTQDARSAVASYQAENLSLTTIQVFLMAISALVVGAFFTVWTIGRQGDIAVLKALGASDRYLLRDAVGQAALLLIGAVALGAGLAALLGTVLSGALPVVVSPSTTLLPAGVLIVVGLLGAAVAVARIARTDPHAALAAR</sequence>
<evidence type="ECO:0000259" key="9">
    <source>
        <dbReference type="Pfam" id="PF02687"/>
    </source>
</evidence>
<keyword evidence="6 8" id="KW-0472">Membrane</keyword>
<name>A0A7X6KTG4_9CELL</name>
<comment type="similarity">
    <text evidence="7">Belongs to the ABC-4 integral membrane protein family.</text>
</comment>
<feature type="transmembrane region" description="Helical" evidence="8">
    <location>
        <begin position="323"/>
        <end position="342"/>
    </location>
</feature>
<feature type="domain" description="MacB-like periplasmic core" evidence="10">
    <location>
        <begin position="18"/>
        <end position="211"/>
    </location>
</feature>
<dbReference type="InterPro" id="IPR003838">
    <property type="entry name" value="ABC3_permease_C"/>
</dbReference>
<evidence type="ECO:0000256" key="1">
    <source>
        <dbReference type="ARBA" id="ARBA00004651"/>
    </source>
</evidence>
<evidence type="ECO:0000256" key="2">
    <source>
        <dbReference type="ARBA" id="ARBA00022448"/>
    </source>
</evidence>
<feature type="transmembrane region" description="Helical" evidence="8">
    <location>
        <begin position="241"/>
        <end position="260"/>
    </location>
</feature>
<dbReference type="InterPro" id="IPR051125">
    <property type="entry name" value="ABC-4/HrtB_transporter"/>
</dbReference>
<evidence type="ECO:0000256" key="3">
    <source>
        <dbReference type="ARBA" id="ARBA00022475"/>
    </source>
</evidence>
<proteinExistence type="inferred from homology"/>
<dbReference type="AlphaFoldDB" id="A0A7X6KTG4"/>
<reference evidence="11 12" key="1">
    <citation type="submission" date="2020-04" db="EMBL/GenBank/DDBJ databases">
        <title>MicrobeNet Type strains.</title>
        <authorList>
            <person name="Nicholson A.C."/>
        </authorList>
    </citation>
    <scope>NUCLEOTIDE SEQUENCE [LARGE SCALE GENOMIC DNA]</scope>
    <source>
        <strain evidence="11 12">ATCC BAA-788</strain>
    </source>
</reference>
<keyword evidence="12" id="KW-1185">Reference proteome</keyword>
<feature type="domain" description="ABC3 transporter permease C-terminal" evidence="9">
    <location>
        <begin position="241"/>
        <end position="349"/>
    </location>
</feature>
<dbReference type="GO" id="GO:0005886">
    <property type="term" value="C:plasma membrane"/>
    <property type="evidence" value="ECO:0007669"/>
    <property type="project" value="UniProtKB-SubCell"/>
</dbReference>
<keyword evidence="3" id="KW-1003">Cell membrane</keyword>
<dbReference type="PANTHER" id="PTHR43738">
    <property type="entry name" value="ABC TRANSPORTER, MEMBRANE PROTEIN"/>
    <property type="match status" value="1"/>
</dbReference>